<organism evidence="5 6">
    <name type="scientific">Mycobacterium phage EniyanLRS</name>
    <dbReference type="NCBI Taxonomy" id="1933770"/>
    <lineage>
        <taxon>Viruses</taxon>
        <taxon>Duplodnaviria</taxon>
        <taxon>Heunggongvirae</taxon>
        <taxon>Uroviricota</taxon>
        <taxon>Caudoviricetes</taxon>
        <taxon>Vilmaviridae</taxon>
        <taxon>Wildcatvirus</taxon>
        <taxon>Wildcatvirus wildcat</taxon>
        <taxon>Mycobacterium virus Wildcat</taxon>
    </lineage>
</organism>
<evidence type="ECO:0000313" key="5">
    <source>
        <dbReference type="EMBL" id="AQT25778.1"/>
    </source>
</evidence>
<evidence type="ECO:0000313" key="6">
    <source>
        <dbReference type="Proteomes" id="UP000240702"/>
    </source>
</evidence>
<proteinExistence type="inferred from homology"/>
<dbReference type="SUPFAM" id="SSF75620">
    <property type="entry name" value="Release factor"/>
    <property type="match status" value="1"/>
</dbReference>
<dbReference type="Pfam" id="PF00472">
    <property type="entry name" value="RF-1"/>
    <property type="match status" value="1"/>
</dbReference>
<reference evidence="5 6" key="1">
    <citation type="submission" date="2016-12" db="EMBL/GenBank/DDBJ databases">
        <title>Whole genome Sequence of Mycobacteriophages.</title>
        <authorList>
            <person name="Bajpai U."/>
        </authorList>
    </citation>
    <scope>NUCLEOTIDE SEQUENCE [LARGE SCALE GENOMIC DNA]</scope>
</reference>
<dbReference type="InterPro" id="IPR045853">
    <property type="entry name" value="Pep_chain_release_fac_I_sf"/>
</dbReference>
<feature type="region of interest" description="Disordered" evidence="3">
    <location>
        <begin position="20"/>
        <end position="51"/>
    </location>
</feature>
<dbReference type="Gene3D" id="3.30.160.20">
    <property type="match status" value="1"/>
</dbReference>
<evidence type="ECO:0000256" key="3">
    <source>
        <dbReference type="SAM" id="MobiDB-lite"/>
    </source>
</evidence>
<dbReference type="InterPro" id="IPR000352">
    <property type="entry name" value="Pep_chain_release_fac_I"/>
</dbReference>
<protein>
    <submittedName>
        <fullName evidence="5">RF-1 peptide chain release factor</fullName>
    </submittedName>
</protein>
<sequence length="113" mass="12866">MSRELAFSVTLDDCQVDTFRAGGKGGQNQNKRETGVRVTHKASGAVGEARDERSQLQNKRLAFRRMAESGKFKAWVKRQIGQDTLLKIQVEREMWPVNIKTEVTRDGEWVVSE</sequence>
<name>A0A2I2MPK0_9CAUD</name>
<gene>
    <name evidence="5" type="primary">129</name>
    <name evidence="5" type="ORF">EniyanLRS_129</name>
</gene>
<accession>A0A2I2MPK0</accession>
<dbReference type="EMBL" id="KY385381">
    <property type="protein sequence ID" value="AQT25778.1"/>
    <property type="molecule type" value="Genomic_DNA"/>
</dbReference>
<evidence type="ECO:0000256" key="2">
    <source>
        <dbReference type="ARBA" id="ARBA00022481"/>
    </source>
</evidence>
<feature type="domain" description="Prokaryotic-type class I peptide chain release factors" evidence="4">
    <location>
        <begin position="7"/>
        <end position="68"/>
    </location>
</feature>
<dbReference type="PANTHER" id="PTHR43804:SF7">
    <property type="entry name" value="LD18447P"/>
    <property type="match status" value="1"/>
</dbReference>
<comment type="similarity">
    <text evidence="1">Belongs to the prokaryotic/mitochondrial release factor family.</text>
</comment>
<dbReference type="Proteomes" id="UP000240702">
    <property type="component" value="Segment"/>
</dbReference>
<evidence type="ECO:0000256" key="1">
    <source>
        <dbReference type="ARBA" id="ARBA00010835"/>
    </source>
</evidence>
<keyword evidence="2" id="KW-0488">Methylation</keyword>
<dbReference type="PANTHER" id="PTHR43804">
    <property type="entry name" value="LD18447P"/>
    <property type="match status" value="1"/>
</dbReference>
<evidence type="ECO:0000259" key="4">
    <source>
        <dbReference type="Pfam" id="PF00472"/>
    </source>
</evidence>
<dbReference type="InterPro" id="IPR050057">
    <property type="entry name" value="Prokaryotic/Mito_RF"/>
</dbReference>